<sequence length="87" mass="9953">MVRWLAAGEECFVYEKRRLRDTTEVTQIADSATKGSPNTETFPLNVQQDTWKKNSSPTFVFIPITILNGVKRLLHCRKQSSMAQCAY</sequence>
<dbReference type="EMBL" id="JAKZEL010000001">
    <property type="protein sequence ID" value="KAI4549859.1"/>
    <property type="molecule type" value="Genomic_DNA"/>
</dbReference>
<organism evidence="1 2">
    <name type="scientific">Ovis ammon polii</name>
    <dbReference type="NCBI Taxonomy" id="230172"/>
    <lineage>
        <taxon>Eukaryota</taxon>
        <taxon>Metazoa</taxon>
        <taxon>Chordata</taxon>
        <taxon>Craniata</taxon>
        <taxon>Vertebrata</taxon>
        <taxon>Euteleostomi</taxon>
        <taxon>Mammalia</taxon>
        <taxon>Eutheria</taxon>
        <taxon>Laurasiatheria</taxon>
        <taxon>Artiodactyla</taxon>
        <taxon>Ruminantia</taxon>
        <taxon>Pecora</taxon>
        <taxon>Bovidae</taxon>
        <taxon>Caprinae</taxon>
        <taxon>Ovis</taxon>
    </lineage>
</organism>
<reference evidence="1" key="1">
    <citation type="submission" date="2022-03" db="EMBL/GenBank/DDBJ databases">
        <title>Genomic analyses of argali, domestic sheep and their hybrids provide insights into chromosomal evolution, heterosis and genetic basis of agronomic traits.</title>
        <authorList>
            <person name="Li M."/>
        </authorList>
    </citation>
    <scope>NUCLEOTIDE SEQUENCE</scope>
    <source>
        <strain evidence="1">CAU-MHL-2022a</strain>
        <tissue evidence="1">Skin</tissue>
    </source>
</reference>
<comment type="caution">
    <text evidence="1">The sequence shown here is derived from an EMBL/GenBank/DDBJ whole genome shotgun (WGS) entry which is preliminary data.</text>
</comment>
<accession>A0AAD4US17</accession>
<dbReference type="Proteomes" id="UP001214576">
    <property type="component" value="Unassembled WGS sequence"/>
</dbReference>
<evidence type="ECO:0000313" key="2">
    <source>
        <dbReference type="Proteomes" id="UP001214576"/>
    </source>
</evidence>
<evidence type="ECO:0000313" key="1">
    <source>
        <dbReference type="EMBL" id="KAI4549859.1"/>
    </source>
</evidence>
<protein>
    <submittedName>
        <fullName evidence="1">Uncharacterized protein</fullName>
    </submittedName>
</protein>
<name>A0AAD4US17_OVIAM</name>
<keyword evidence="2" id="KW-1185">Reference proteome</keyword>
<proteinExistence type="predicted"/>
<dbReference type="AlphaFoldDB" id="A0AAD4US17"/>
<gene>
    <name evidence="1" type="ORF">MG293_002189</name>
</gene>